<evidence type="ECO:0000256" key="3">
    <source>
        <dbReference type="ARBA" id="ARBA00022618"/>
    </source>
</evidence>
<dbReference type="Pfam" id="PF02875">
    <property type="entry name" value="Mur_ligase_C"/>
    <property type="match status" value="1"/>
</dbReference>
<evidence type="ECO:0000259" key="11">
    <source>
        <dbReference type="Pfam" id="PF01225"/>
    </source>
</evidence>
<dbReference type="InterPro" id="IPR035911">
    <property type="entry name" value="MurE/MurF_N"/>
</dbReference>
<feature type="domain" description="Mur ligase central" evidence="13">
    <location>
        <begin position="82"/>
        <end position="268"/>
    </location>
</feature>
<dbReference type="GO" id="GO:0009252">
    <property type="term" value="P:peptidoglycan biosynthetic process"/>
    <property type="evidence" value="ECO:0007669"/>
    <property type="project" value="UniProtKB-KW"/>
</dbReference>
<dbReference type="Gene3D" id="3.40.1190.10">
    <property type="entry name" value="Mur-like, catalytic domain"/>
    <property type="match status" value="1"/>
</dbReference>
<evidence type="ECO:0000313" key="14">
    <source>
        <dbReference type="EMBL" id="EJW97063.1"/>
    </source>
</evidence>
<dbReference type="GO" id="GO:0008360">
    <property type="term" value="P:regulation of cell shape"/>
    <property type="evidence" value="ECO:0007669"/>
    <property type="project" value="UniProtKB-KW"/>
</dbReference>
<dbReference type="GO" id="GO:0051301">
    <property type="term" value="P:cell division"/>
    <property type="evidence" value="ECO:0007669"/>
    <property type="project" value="UniProtKB-KW"/>
</dbReference>
<organism evidence="14">
    <name type="scientific">gut metagenome</name>
    <dbReference type="NCBI Taxonomy" id="749906"/>
    <lineage>
        <taxon>unclassified sequences</taxon>
        <taxon>metagenomes</taxon>
        <taxon>organismal metagenomes</taxon>
    </lineage>
</organism>
<dbReference type="InterPro" id="IPR013221">
    <property type="entry name" value="Mur_ligase_cen"/>
</dbReference>
<evidence type="ECO:0000256" key="4">
    <source>
        <dbReference type="ARBA" id="ARBA00022741"/>
    </source>
</evidence>
<evidence type="ECO:0000259" key="13">
    <source>
        <dbReference type="Pfam" id="PF08245"/>
    </source>
</evidence>
<dbReference type="HAMAP" id="MF_02019">
    <property type="entry name" value="MurF"/>
    <property type="match status" value="1"/>
</dbReference>
<dbReference type="SUPFAM" id="SSF63418">
    <property type="entry name" value="MurE/MurF N-terminal domain"/>
    <property type="match status" value="1"/>
</dbReference>
<evidence type="ECO:0000256" key="10">
    <source>
        <dbReference type="ARBA" id="ARBA00031461"/>
    </source>
</evidence>
<feature type="domain" description="Mur ligase N-terminal catalytic" evidence="11">
    <location>
        <begin position="1"/>
        <end position="68"/>
    </location>
</feature>
<proteinExistence type="inferred from homology"/>
<dbReference type="InterPro" id="IPR004101">
    <property type="entry name" value="Mur_ligase_C"/>
</dbReference>
<dbReference type="EMBL" id="AMCI01004951">
    <property type="protein sequence ID" value="EJW97063.1"/>
    <property type="molecule type" value="Genomic_DNA"/>
</dbReference>
<dbReference type="GO" id="GO:0005524">
    <property type="term" value="F:ATP binding"/>
    <property type="evidence" value="ECO:0007669"/>
    <property type="project" value="UniProtKB-KW"/>
</dbReference>
<dbReference type="NCBIfam" id="TIGR01143">
    <property type="entry name" value="murF"/>
    <property type="match status" value="1"/>
</dbReference>
<keyword evidence="7" id="KW-0573">Peptidoglycan synthesis</keyword>
<dbReference type="PANTHER" id="PTHR43024:SF1">
    <property type="entry name" value="UDP-N-ACETYLMURAMOYL-TRIPEPTIDE--D-ALANYL-D-ALANINE LIGASE"/>
    <property type="match status" value="1"/>
</dbReference>
<evidence type="ECO:0000256" key="9">
    <source>
        <dbReference type="ARBA" id="ARBA00023316"/>
    </source>
</evidence>
<keyword evidence="8" id="KW-0131">Cell cycle</keyword>
<dbReference type="InterPro" id="IPR036565">
    <property type="entry name" value="Mur-like_cat_sf"/>
</dbReference>
<reference evidence="14" key="1">
    <citation type="journal article" date="2012" name="PLoS ONE">
        <title>Gene sets for utilization of primary and secondary nutrition supplies in the distal gut of endangered iberian lynx.</title>
        <authorList>
            <person name="Alcaide M."/>
            <person name="Messina E."/>
            <person name="Richter M."/>
            <person name="Bargiela R."/>
            <person name="Peplies J."/>
            <person name="Huws S.A."/>
            <person name="Newbold C.J."/>
            <person name="Golyshin P.N."/>
            <person name="Simon M.A."/>
            <person name="Lopez G."/>
            <person name="Yakimov M.M."/>
            <person name="Ferrer M."/>
        </authorList>
    </citation>
    <scope>NUCLEOTIDE SEQUENCE</scope>
</reference>
<name>J9FRG2_9ZZZZ</name>
<dbReference type="GO" id="GO:0071555">
    <property type="term" value="P:cell wall organization"/>
    <property type="evidence" value="ECO:0007669"/>
    <property type="project" value="UniProtKB-KW"/>
</dbReference>
<evidence type="ECO:0000256" key="2">
    <source>
        <dbReference type="ARBA" id="ARBA00022598"/>
    </source>
</evidence>
<dbReference type="Gene3D" id="3.90.190.20">
    <property type="entry name" value="Mur ligase, C-terminal domain"/>
    <property type="match status" value="1"/>
</dbReference>
<dbReference type="InterPro" id="IPR000713">
    <property type="entry name" value="Mur_ligase_N"/>
</dbReference>
<protein>
    <recommendedName>
        <fullName evidence="10">UDP-MurNAc-pentapeptide synthetase</fullName>
    </recommendedName>
</protein>
<evidence type="ECO:0000256" key="6">
    <source>
        <dbReference type="ARBA" id="ARBA00022960"/>
    </source>
</evidence>
<dbReference type="Pfam" id="PF08245">
    <property type="entry name" value="Mur_ligase_M"/>
    <property type="match status" value="1"/>
</dbReference>
<dbReference type="Pfam" id="PF01225">
    <property type="entry name" value="Mur_ligase"/>
    <property type="match status" value="1"/>
</dbReference>
<dbReference type="SUPFAM" id="SSF53623">
    <property type="entry name" value="MurD-like peptide ligases, catalytic domain"/>
    <property type="match status" value="1"/>
</dbReference>
<accession>J9FRG2</accession>
<keyword evidence="2 14" id="KW-0436">Ligase</keyword>
<dbReference type="SUPFAM" id="SSF53244">
    <property type="entry name" value="MurD-like peptide ligases, peptide-binding domain"/>
    <property type="match status" value="1"/>
</dbReference>
<comment type="caution">
    <text evidence="14">The sequence shown here is derived from an EMBL/GenBank/DDBJ whole genome shotgun (WGS) entry which is preliminary data.</text>
</comment>
<keyword evidence="1" id="KW-0963">Cytoplasm</keyword>
<evidence type="ECO:0000259" key="12">
    <source>
        <dbReference type="Pfam" id="PF02875"/>
    </source>
</evidence>
<keyword evidence="5" id="KW-0067">ATP-binding</keyword>
<sequence length="417" mass="46153">MTTDSRHCPEGSMFIALKGESFDGNAYARQALEKGCQYAVVDDPRMASDANPRILWVDNCLKALQGLANYHRRRLGTRIIGITGTNGKTTTKELMAAVLSKRYEVLYTQGNLNNHIGVPLTLLRLTADHELAVVEMGANHPGEIEALTRIVEPDYGLITNVGKAHLEGFGSLEGVIRTKGELYDYLRFGGKHIIFLDRDNEHLKEISQGLTRISYGLEGGEGLYVSGRLRACAPFLSFEWEHNGRWHEVNTQLIGSYNLKNALAAVTVGRFFSVSSSQIGEALSEYVPQNNRSQLTETVDNHLVVDAYNANPTSMHAALENFRLMEVPHKVAILGDMKELGESSREEHQKVVDYLGECGFERVMLVGSEFGQVAGSLEHYPDVEAVKAKLLAEKPTGCYILIKGSNSMRLAQLQDIL</sequence>
<evidence type="ECO:0000256" key="5">
    <source>
        <dbReference type="ARBA" id="ARBA00022840"/>
    </source>
</evidence>
<keyword evidence="6" id="KW-0133">Cell shape</keyword>
<keyword evidence="4" id="KW-0547">Nucleotide-binding</keyword>
<dbReference type="InterPro" id="IPR036615">
    <property type="entry name" value="Mur_ligase_C_dom_sf"/>
</dbReference>
<dbReference type="AlphaFoldDB" id="J9FRG2"/>
<gene>
    <name evidence="14" type="ORF">EVA_14809</name>
</gene>
<keyword evidence="3" id="KW-0132">Cell division</keyword>
<dbReference type="InterPro" id="IPR051046">
    <property type="entry name" value="MurCDEF_CellWall_CoF430Synth"/>
</dbReference>
<evidence type="ECO:0000256" key="1">
    <source>
        <dbReference type="ARBA" id="ARBA00022490"/>
    </source>
</evidence>
<feature type="domain" description="Mur ligase C-terminal" evidence="12">
    <location>
        <begin position="292"/>
        <end position="405"/>
    </location>
</feature>
<evidence type="ECO:0000256" key="7">
    <source>
        <dbReference type="ARBA" id="ARBA00022984"/>
    </source>
</evidence>
<dbReference type="GO" id="GO:0047480">
    <property type="term" value="F:UDP-N-acetylmuramoyl-tripeptide-D-alanyl-D-alanine ligase activity"/>
    <property type="evidence" value="ECO:0007669"/>
    <property type="project" value="InterPro"/>
</dbReference>
<dbReference type="PANTHER" id="PTHR43024">
    <property type="entry name" value="UDP-N-ACETYLMURAMOYL-TRIPEPTIDE--D-ALANYL-D-ALANINE LIGASE"/>
    <property type="match status" value="1"/>
</dbReference>
<dbReference type="Gene3D" id="3.40.1390.10">
    <property type="entry name" value="MurE/MurF, N-terminal domain"/>
    <property type="match status" value="1"/>
</dbReference>
<dbReference type="InterPro" id="IPR005863">
    <property type="entry name" value="UDP-N-AcMur_synth"/>
</dbReference>
<evidence type="ECO:0000256" key="8">
    <source>
        <dbReference type="ARBA" id="ARBA00023306"/>
    </source>
</evidence>
<keyword evidence="9" id="KW-0961">Cell wall biogenesis/degradation</keyword>